<keyword evidence="2" id="KW-1185">Reference proteome</keyword>
<dbReference type="EMBL" id="MH059636">
    <property type="protein sequence ID" value="AWD90511.1"/>
    <property type="molecule type" value="Genomic_DNA"/>
</dbReference>
<dbReference type="Proteomes" id="UP000246316">
    <property type="component" value="Segment"/>
</dbReference>
<accession>A0A2S1GM95</accession>
<proteinExistence type="predicted"/>
<dbReference type="RefSeq" id="YP_010095019.1">
    <property type="nucleotide sequence ID" value="NC_055743.1"/>
</dbReference>
<dbReference type="KEGG" id="vg:65112653"/>
<protein>
    <submittedName>
        <fullName evidence="1">Uncharacterized protein</fullName>
    </submittedName>
</protein>
<dbReference type="GeneID" id="65112653"/>
<sequence>MGKINPEATKELYNGAYRYLGMLFPEDLVDVLEKDLLRRRMKAASGVSWSVLQYIKKNNIDLSNPAHVKQLQEELLDVDNFRLRLNNP</sequence>
<name>A0A2S1GM95_9CAUD</name>
<evidence type="ECO:0000313" key="1">
    <source>
        <dbReference type="EMBL" id="AWD90511.1"/>
    </source>
</evidence>
<reference evidence="1" key="1">
    <citation type="submission" date="2018-03" db="EMBL/GenBank/DDBJ databases">
        <title>Phage therapy in agriculture - a green tech approach to combat plant pathogenic bacteria.</title>
        <authorList>
            <person name="Carstens A.B."/>
            <person name="Djurhuus A.M."/>
            <person name="Hansen L.H."/>
        </authorList>
    </citation>
    <scope>NUCLEOTIDE SEQUENCE [LARGE SCALE GENOMIC DNA]</scope>
</reference>
<evidence type="ECO:0000313" key="2">
    <source>
        <dbReference type="Proteomes" id="UP000246316"/>
    </source>
</evidence>
<organism evidence="1 2">
    <name type="scientific">Erwinia phage Cronus</name>
    <dbReference type="NCBI Taxonomy" id="2163633"/>
    <lineage>
        <taxon>Viruses</taxon>
        <taxon>Duplodnaviria</taxon>
        <taxon>Heunggongvirae</taxon>
        <taxon>Uroviricota</taxon>
        <taxon>Caudoviricetes</taxon>
        <taxon>Pantevenvirales</taxon>
        <taxon>Straboviridae</taxon>
        <taxon>Tevenvirinae</taxon>
        <taxon>Risoevirus</taxon>
        <taxon>Risoevirus cronus</taxon>
        <taxon>Roskildevirus cronus</taxon>
    </lineage>
</organism>